<name>A0AAE0N0S9_9PEZI</name>
<reference evidence="1" key="2">
    <citation type="submission" date="2023-06" db="EMBL/GenBank/DDBJ databases">
        <authorList>
            <consortium name="Lawrence Berkeley National Laboratory"/>
            <person name="Haridas S."/>
            <person name="Hensen N."/>
            <person name="Bonometti L."/>
            <person name="Westerberg I."/>
            <person name="Brannstrom I.O."/>
            <person name="Guillou S."/>
            <person name="Cros-Aarteil S."/>
            <person name="Calhoun S."/>
            <person name="Kuo A."/>
            <person name="Mondo S."/>
            <person name="Pangilinan J."/>
            <person name="Riley R."/>
            <person name="LaButti K."/>
            <person name="Andreopoulos B."/>
            <person name="Lipzen A."/>
            <person name="Chen C."/>
            <person name="Yanf M."/>
            <person name="Daum C."/>
            <person name="Ng V."/>
            <person name="Clum A."/>
            <person name="Steindorff A."/>
            <person name="Ohm R."/>
            <person name="Martin F."/>
            <person name="Silar P."/>
            <person name="Natvig D."/>
            <person name="Lalanne C."/>
            <person name="Gautier V."/>
            <person name="Ament-velasquez S.L."/>
            <person name="Kruys A."/>
            <person name="Hutchinson M.I."/>
            <person name="Powell A.J."/>
            <person name="Barry K."/>
            <person name="Miller A.N."/>
            <person name="Grigoriev I.V."/>
            <person name="Debuchy R."/>
            <person name="Gladieux P."/>
            <person name="Thoren M.H."/>
            <person name="Johannesson H."/>
        </authorList>
    </citation>
    <scope>NUCLEOTIDE SEQUENCE</scope>
    <source>
        <strain evidence="1">CBS 232.78</strain>
    </source>
</reference>
<sequence>MRLLFYLSDFAPVGELWWWSGGASSILFLLSVPHGVSYRWRVDVSSWRAVWRCCGRCGKHFTRHLGGHLSRWPRVYGIDTSAFEVHDRDRCAS</sequence>
<proteinExistence type="predicted"/>
<dbReference type="Proteomes" id="UP001285441">
    <property type="component" value="Unassembled WGS sequence"/>
</dbReference>
<reference evidence="1" key="1">
    <citation type="journal article" date="2023" name="Mol. Phylogenet. Evol.">
        <title>Genome-scale phylogeny and comparative genomics of the fungal order Sordariales.</title>
        <authorList>
            <person name="Hensen N."/>
            <person name="Bonometti L."/>
            <person name="Westerberg I."/>
            <person name="Brannstrom I.O."/>
            <person name="Guillou S."/>
            <person name="Cros-Aarteil S."/>
            <person name="Calhoun S."/>
            <person name="Haridas S."/>
            <person name="Kuo A."/>
            <person name="Mondo S."/>
            <person name="Pangilinan J."/>
            <person name="Riley R."/>
            <person name="LaButti K."/>
            <person name="Andreopoulos B."/>
            <person name="Lipzen A."/>
            <person name="Chen C."/>
            <person name="Yan M."/>
            <person name="Daum C."/>
            <person name="Ng V."/>
            <person name="Clum A."/>
            <person name="Steindorff A."/>
            <person name="Ohm R.A."/>
            <person name="Martin F."/>
            <person name="Silar P."/>
            <person name="Natvig D.O."/>
            <person name="Lalanne C."/>
            <person name="Gautier V."/>
            <person name="Ament-Velasquez S.L."/>
            <person name="Kruys A."/>
            <person name="Hutchinson M.I."/>
            <person name="Powell A.J."/>
            <person name="Barry K."/>
            <person name="Miller A.N."/>
            <person name="Grigoriev I.V."/>
            <person name="Debuchy R."/>
            <person name="Gladieux P."/>
            <person name="Hiltunen Thoren M."/>
            <person name="Johannesson H."/>
        </authorList>
    </citation>
    <scope>NUCLEOTIDE SEQUENCE</scope>
    <source>
        <strain evidence="1">CBS 232.78</strain>
    </source>
</reference>
<gene>
    <name evidence="1" type="ORF">B0H63DRAFT_490441</name>
</gene>
<dbReference type="EMBL" id="JAULSW010000012">
    <property type="protein sequence ID" value="KAK3366492.1"/>
    <property type="molecule type" value="Genomic_DNA"/>
</dbReference>
<evidence type="ECO:0000313" key="2">
    <source>
        <dbReference type="Proteomes" id="UP001285441"/>
    </source>
</evidence>
<accession>A0AAE0N0S9</accession>
<comment type="caution">
    <text evidence="1">The sequence shown here is derived from an EMBL/GenBank/DDBJ whole genome shotgun (WGS) entry which is preliminary data.</text>
</comment>
<evidence type="ECO:0000313" key="1">
    <source>
        <dbReference type="EMBL" id="KAK3366492.1"/>
    </source>
</evidence>
<protein>
    <submittedName>
        <fullName evidence="1">Uncharacterized protein</fullName>
    </submittedName>
</protein>
<dbReference type="AlphaFoldDB" id="A0AAE0N0S9"/>
<organism evidence="1 2">
    <name type="scientific">Podospora didyma</name>
    <dbReference type="NCBI Taxonomy" id="330526"/>
    <lineage>
        <taxon>Eukaryota</taxon>
        <taxon>Fungi</taxon>
        <taxon>Dikarya</taxon>
        <taxon>Ascomycota</taxon>
        <taxon>Pezizomycotina</taxon>
        <taxon>Sordariomycetes</taxon>
        <taxon>Sordariomycetidae</taxon>
        <taxon>Sordariales</taxon>
        <taxon>Podosporaceae</taxon>
        <taxon>Podospora</taxon>
    </lineage>
</organism>
<keyword evidence="2" id="KW-1185">Reference proteome</keyword>